<reference evidence="1 2" key="1">
    <citation type="submission" date="2016-10" db="EMBL/GenBank/DDBJ databases">
        <authorList>
            <person name="de Groot N.N."/>
        </authorList>
    </citation>
    <scope>NUCLEOTIDE SEQUENCE [LARGE SCALE GENOMIC DNA]</scope>
    <source>
        <strain evidence="1 2">DSM 25186</strain>
    </source>
</reference>
<dbReference type="Proteomes" id="UP000198510">
    <property type="component" value="Unassembled WGS sequence"/>
</dbReference>
<dbReference type="Pfam" id="PF13450">
    <property type="entry name" value="NAD_binding_8"/>
    <property type="match status" value="1"/>
</dbReference>
<dbReference type="InterPro" id="IPR036188">
    <property type="entry name" value="FAD/NAD-bd_sf"/>
</dbReference>
<gene>
    <name evidence="1" type="ORF">SAMN05421823_103715</name>
</gene>
<sequence length="486" mass="53019">MASNFQQHSYDAIVVGSGPNGFGAAIRLQQAGLSTLLVEAKPTIGGGMRTEELTLPGYRHDRCSAIHPMGMGSPFFQSLPLDEYGLEWIQPDLPLAHPVDGGTAARLEQSLEATVAAFGKDGSMYRKLIGPIVDRWEDLVPNILAPPLGIPKNPIAFSLFGLKGLVPARELAHWAFSDKANRALFAGLAAHSMLRLTQPLSSAIGLVLGSIAHRFGWPLPKGGSQSIADALAGYYQAIGGEIVTDFMVTDVRDLPASRAVIFDLNPKQLLHMGGLAFPQRYQKQVERYRMGMGVFKVDYALDGPVPFEAEACRRAGTVHLGGSLNEIARSEEEIWQGRHPERPYVLMAQQSLFDTTRAPEGKHTLWAYCHVPNGSQEDMTDRIERQIERFAPGFRDRVLARHTMFTADMEAYNPNYLGGDINGGVQDMLQTFARPTLSLSPYKTPLKGVYVCSSSTPPGGGVHGMCGYHAAAQVLKDWNKAGWSFA</sequence>
<dbReference type="STRING" id="1075417.SAMN05421823_103715"/>
<dbReference type="Gene3D" id="3.50.50.60">
    <property type="entry name" value="FAD/NAD(P)-binding domain"/>
    <property type="match status" value="1"/>
</dbReference>
<evidence type="ECO:0000313" key="1">
    <source>
        <dbReference type="EMBL" id="SDK85058.1"/>
    </source>
</evidence>
<proteinExistence type="predicted"/>
<accession>A0A1G9F9Q7</accession>
<dbReference type="PANTHER" id="PTHR10668:SF105">
    <property type="entry name" value="DEHYDROGENASE-RELATED"/>
    <property type="match status" value="1"/>
</dbReference>
<dbReference type="OrthoDB" id="833207at2"/>
<evidence type="ECO:0000313" key="2">
    <source>
        <dbReference type="Proteomes" id="UP000198510"/>
    </source>
</evidence>
<dbReference type="SUPFAM" id="SSF51905">
    <property type="entry name" value="FAD/NAD(P)-binding domain"/>
    <property type="match status" value="1"/>
</dbReference>
<dbReference type="PRINTS" id="PR00411">
    <property type="entry name" value="PNDRDTASEI"/>
</dbReference>
<name>A0A1G9F9Q7_9BACT</name>
<protein>
    <submittedName>
        <fullName evidence="1">Phytoene dehydrogenase-related protein</fullName>
    </submittedName>
</protein>
<keyword evidence="2" id="KW-1185">Reference proteome</keyword>
<organism evidence="1 2">
    <name type="scientific">Catalinimonas alkaloidigena</name>
    <dbReference type="NCBI Taxonomy" id="1075417"/>
    <lineage>
        <taxon>Bacteria</taxon>
        <taxon>Pseudomonadati</taxon>
        <taxon>Bacteroidota</taxon>
        <taxon>Cytophagia</taxon>
        <taxon>Cytophagales</taxon>
        <taxon>Catalimonadaceae</taxon>
        <taxon>Catalinimonas</taxon>
    </lineage>
</organism>
<dbReference type="AlphaFoldDB" id="A0A1G9F9Q7"/>
<dbReference type="RefSeq" id="WP_089681702.1">
    <property type="nucleotide sequence ID" value="NZ_FNFO01000003.1"/>
</dbReference>
<dbReference type="EMBL" id="FNFO01000003">
    <property type="protein sequence ID" value="SDK85058.1"/>
    <property type="molecule type" value="Genomic_DNA"/>
</dbReference>
<dbReference type="PANTHER" id="PTHR10668">
    <property type="entry name" value="PHYTOENE DEHYDROGENASE"/>
    <property type="match status" value="1"/>
</dbReference>